<feature type="compositionally biased region" description="Acidic residues" evidence="2">
    <location>
        <begin position="419"/>
        <end position="443"/>
    </location>
</feature>
<dbReference type="Proteomes" id="UP000230002">
    <property type="component" value="Unassembled WGS sequence"/>
</dbReference>
<sequence length="458" mass="53551">MEPSIWATQKQWKEPFKESSQTPLTVNGKKSKEQSSRIFTSTRRIKPRNTEDSHWTYLKTTLRSLQPKVRAPHLQRYMNMLSRDWGYRFHNGVNHKEPLKSQEKEEDQAEQEHQELAKILTKTANLTLEPLKGLTDLKGLEDLADREDQVMEDREDQEDRVVEDQEDLAVEDQEDLVVEDQEGETLQAHLEDLRYLTPHNREAKLRSKPRKHLMEIDPSSKISLTNCFYSSWETLPSTPQAMLELQQRYPIWEDPTLTIGDRIRLINFVKTQIHHPGKTSKENSDSNALPPWLRQRVATSYPLPKNITDWIGRTVDIYEADLINRRIDANFRNRRPRKQTPQAKVRRNVQEHIEQPGVETSASADINKMTVEERSRHMEQNSVSSVINQDTSHEPVLIECEKVRPGRRVPRKIRQVTQEDLEPIPEETEEDEDSGTEADDELQIDIVQIDSNPYDMDF</sequence>
<keyword evidence="1" id="KW-0175">Coiled coil</keyword>
<evidence type="ECO:0000313" key="4">
    <source>
        <dbReference type="Proteomes" id="UP000230002"/>
    </source>
</evidence>
<keyword evidence="4" id="KW-1185">Reference proteome</keyword>
<protein>
    <submittedName>
        <fullName evidence="3">Uncharacterized protein</fullName>
    </submittedName>
</protein>
<feature type="region of interest" description="Disordered" evidence="2">
    <location>
        <begin position="411"/>
        <end position="458"/>
    </location>
</feature>
<gene>
    <name evidence="3" type="ORF">GSI_08517</name>
</gene>
<feature type="compositionally biased region" description="Polar residues" evidence="2">
    <location>
        <begin position="1"/>
        <end position="10"/>
    </location>
</feature>
<evidence type="ECO:0000313" key="3">
    <source>
        <dbReference type="EMBL" id="PIL28479.1"/>
    </source>
</evidence>
<comment type="caution">
    <text evidence="3">The sequence shown here is derived from an EMBL/GenBank/DDBJ whole genome shotgun (WGS) entry which is preliminary data.</text>
</comment>
<reference evidence="3 4" key="1">
    <citation type="journal article" date="2015" name="Sci. Rep.">
        <title>Chromosome-level genome map provides insights into diverse defense mechanisms in the medicinal fungus Ganoderma sinense.</title>
        <authorList>
            <person name="Zhu Y."/>
            <person name="Xu J."/>
            <person name="Sun C."/>
            <person name="Zhou S."/>
            <person name="Xu H."/>
            <person name="Nelson D.R."/>
            <person name="Qian J."/>
            <person name="Song J."/>
            <person name="Luo H."/>
            <person name="Xiang L."/>
            <person name="Li Y."/>
            <person name="Xu Z."/>
            <person name="Ji A."/>
            <person name="Wang L."/>
            <person name="Lu S."/>
            <person name="Hayward A."/>
            <person name="Sun W."/>
            <person name="Li X."/>
            <person name="Schwartz D.C."/>
            <person name="Wang Y."/>
            <person name="Chen S."/>
        </authorList>
    </citation>
    <scope>NUCLEOTIDE SEQUENCE [LARGE SCALE GENOMIC DNA]</scope>
    <source>
        <strain evidence="3 4">ZZ0214-1</strain>
    </source>
</reference>
<feature type="region of interest" description="Disordered" evidence="2">
    <location>
        <begin position="1"/>
        <end position="46"/>
    </location>
</feature>
<evidence type="ECO:0000256" key="1">
    <source>
        <dbReference type="SAM" id="Coils"/>
    </source>
</evidence>
<feature type="coiled-coil region" evidence="1">
    <location>
        <begin position="99"/>
        <end position="160"/>
    </location>
</feature>
<dbReference type="EMBL" id="AYKW01000023">
    <property type="protein sequence ID" value="PIL28479.1"/>
    <property type="molecule type" value="Genomic_DNA"/>
</dbReference>
<accession>A0A2G8S3X7</accession>
<dbReference type="AlphaFoldDB" id="A0A2G8S3X7"/>
<proteinExistence type="predicted"/>
<name>A0A2G8S3X7_9APHY</name>
<organism evidence="3 4">
    <name type="scientific">Ganoderma sinense ZZ0214-1</name>
    <dbReference type="NCBI Taxonomy" id="1077348"/>
    <lineage>
        <taxon>Eukaryota</taxon>
        <taxon>Fungi</taxon>
        <taxon>Dikarya</taxon>
        <taxon>Basidiomycota</taxon>
        <taxon>Agaricomycotina</taxon>
        <taxon>Agaricomycetes</taxon>
        <taxon>Polyporales</taxon>
        <taxon>Polyporaceae</taxon>
        <taxon>Ganoderma</taxon>
    </lineage>
</organism>
<evidence type="ECO:0000256" key="2">
    <source>
        <dbReference type="SAM" id="MobiDB-lite"/>
    </source>
</evidence>